<protein>
    <submittedName>
        <fullName evidence="10">M23 family metallopeptidase</fullName>
    </submittedName>
</protein>
<evidence type="ECO:0000313" key="10">
    <source>
        <dbReference type="EMBL" id="RRN44246.1"/>
    </source>
</evidence>
<dbReference type="GO" id="GO:0046872">
    <property type="term" value="F:metal ion binding"/>
    <property type="evidence" value="ECO:0007669"/>
    <property type="project" value="UniProtKB-KW"/>
</dbReference>
<dbReference type="AlphaFoldDB" id="A0A3R8MX03"/>
<feature type="region of interest" description="Disordered" evidence="7">
    <location>
        <begin position="62"/>
        <end position="115"/>
    </location>
</feature>
<keyword evidence="6" id="KW-0482">Metalloprotease</keyword>
<dbReference type="GO" id="GO:0004222">
    <property type="term" value="F:metalloendopeptidase activity"/>
    <property type="evidence" value="ECO:0007669"/>
    <property type="project" value="TreeGrafter"/>
</dbReference>
<dbReference type="CDD" id="cd12797">
    <property type="entry name" value="M23_peptidase"/>
    <property type="match status" value="1"/>
</dbReference>
<dbReference type="EMBL" id="RRUE01000002">
    <property type="protein sequence ID" value="RRN44246.1"/>
    <property type="molecule type" value="Genomic_DNA"/>
</dbReference>
<dbReference type="Proteomes" id="UP000270261">
    <property type="component" value="Unassembled WGS sequence"/>
</dbReference>
<feature type="transmembrane region" description="Helical" evidence="8">
    <location>
        <begin position="154"/>
        <end position="175"/>
    </location>
</feature>
<evidence type="ECO:0000256" key="6">
    <source>
        <dbReference type="ARBA" id="ARBA00023049"/>
    </source>
</evidence>
<proteinExistence type="predicted"/>
<evidence type="ECO:0000259" key="9">
    <source>
        <dbReference type="Pfam" id="PF01551"/>
    </source>
</evidence>
<keyword evidence="8" id="KW-0812">Transmembrane</keyword>
<dbReference type="Gene3D" id="2.70.70.10">
    <property type="entry name" value="Glucose Permease (Domain IIA)"/>
    <property type="match status" value="1"/>
</dbReference>
<feature type="domain" description="M23ase beta-sheet core" evidence="9">
    <location>
        <begin position="437"/>
        <end position="533"/>
    </location>
</feature>
<name>A0A3R8MX03_9BURK</name>
<evidence type="ECO:0000256" key="5">
    <source>
        <dbReference type="ARBA" id="ARBA00022833"/>
    </source>
</evidence>
<keyword evidence="2" id="KW-0645">Protease</keyword>
<dbReference type="InterPro" id="IPR016047">
    <property type="entry name" value="M23ase_b-sheet_dom"/>
</dbReference>
<evidence type="ECO:0000256" key="7">
    <source>
        <dbReference type="SAM" id="MobiDB-lite"/>
    </source>
</evidence>
<organism evidence="10 11">
    <name type="scientific">Lautropia dentalis</name>
    <dbReference type="NCBI Taxonomy" id="2490857"/>
    <lineage>
        <taxon>Bacteria</taxon>
        <taxon>Pseudomonadati</taxon>
        <taxon>Pseudomonadota</taxon>
        <taxon>Betaproteobacteria</taxon>
        <taxon>Burkholderiales</taxon>
        <taxon>Burkholderiaceae</taxon>
        <taxon>Lautropia</taxon>
    </lineage>
</organism>
<dbReference type="InterPro" id="IPR011055">
    <property type="entry name" value="Dup_hybrid_motif"/>
</dbReference>
<keyword evidence="5" id="KW-0862">Zinc</keyword>
<dbReference type="InterPro" id="IPR050570">
    <property type="entry name" value="Cell_wall_metabolism_enzyme"/>
</dbReference>
<evidence type="ECO:0000256" key="3">
    <source>
        <dbReference type="ARBA" id="ARBA00022723"/>
    </source>
</evidence>
<dbReference type="SUPFAM" id="SSF51261">
    <property type="entry name" value="Duplicated hybrid motif"/>
    <property type="match status" value="1"/>
</dbReference>
<keyword evidence="8" id="KW-0472">Membrane</keyword>
<dbReference type="Pfam" id="PF01551">
    <property type="entry name" value="Peptidase_M23"/>
    <property type="match status" value="1"/>
</dbReference>
<reference evidence="10 11" key="1">
    <citation type="submission" date="2018-11" db="EMBL/GenBank/DDBJ databases">
        <title>Genome sequencing of Lautropia sp. KCOM 2505 (= ChDC F240).</title>
        <authorList>
            <person name="Kook J.-K."/>
            <person name="Park S.-N."/>
            <person name="Lim Y.K."/>
        </authorList>
    </citation>
    <scope>NUCLEOTIDE SEQUENCE [LARGE SCALE GENOMIC DNA]</scope>
    <source>
        <strain evidence="10 11">KCOM 2505</strain>
    </source>
</reference>
<dbReference type="GO" id="GO:0006508">
    <property type="term" value="P:proteolysis"/>
    <property type="evidence" value="ECO:0007669"/>
    <property type="project" value="UniProtKB-KW"/>
</dbReference>
<dbReference type="PANTHER" id="PTHR21666">
    <property type="entry name" value="PEPTIDASE-RELATED"/>
    <property type="match status" value="1"/>
</dbReference>
<comment type="cofactor">
    <cofactor evidence="1">
        <name>Zn(2+)</name>
        <dbReference type="ChEBI" id="CHEBI:29105"/>
    </cofactor>
</comment>
<evidence type="ECO:0000256" key="4">
    <source>
        <dbReference type="ARBA" id="ARBA00022801"/>
    </source>
</evidence>
<accession>A0A3R8MX03</accession>
<evidence type="ECO:0000256" key="2">
    <source>
        <dbReference type="ARBA" id="ARBA00022670"/>
    </source>
</evidence>
<keyword evidence="8" id="KW-1133">Transmembrane helix</keyword>
<comment type="caution">
    <text evidence="10">The sequence shown here is derived from an EMBL/GenBank/DDBJ whole genome shotgun (WGS) entry which is preliminary data.</text>
</comment>
<dbReference type="Gene3D" id="3.10.450.350">
    <property type="match status" value="2"/>
</dbReference>
<evidence type="ECO:0000313" key="11">
    <source>
        <dbReference type="Proteomes" id="UP000270261"/>
    </source>
</evidence>
<evidence type="ECO:0000256" key="8">
    <source>
        <dbReference type="SAM" id="Phobius"/>
    </source>
</evidence>
<evidence type="ECO:0000256" key="1">
    <source>
        <dbReference type="ARBA" id="ARBA00001947"/>
    </source>
</evidence>
<keyword evidence="11" id="KW-1185">Reference proteome</keyword>
<gene>
    <name evidence="10" type="ORF">EHV23_13000</name>
</gene>
<sequence length="575" mass="63176">MDCWTVCSIGSLDDITGPKCENLTGLCVPDCMEGHEKRLTSVRLTVESGSIGLFPTIRGFLHPSDRHPSAHQAGTSAGVLPQQAREPVRAPSVRGRPPKRREQQPVRSGLPPLLEDSTRGFQAAAQFFPRFSDARRPGSPLPTVRMHTSHGKRLASALGAALSVATLTAFAVAPLTEEPPPHARIIEPVSLSPQALPTAGSFRREITISRGESVGSLLRKLGQQDMSLIDFVRRNGTARKLLGLTPGTTVTATLDQQNHIQSLSYPLPYDSQGSTPPQRLLLSLKNGKWSAEVVNHTLERRLVTRSARITSTLFAATDAAGIPSAITARIAEVFGSDIDFHREVKKGDRLRLVYEMFVDPASVGEGQPGRILAIEYVSGKRRLDALWFARPDGEGDYYSFDGQALKRRFLRSPLEYTRISSGFTLGRRHPVFRDWRAHKGIDYAAPTGTKIRTVADGKVEFIGQQRGYGNVIIVKHDDVQRTLYAHMSRFSPSLKLGDSVKQGQVIGEVGQTGWASGPHLHFEFQVNGQQIDPNTMLPQPVPALDTASREQLRAQASRVIDLMRWQEATNVASFE</sequence>
<dbReference type="PANTHER" id="PTHR21666:SF288">
    <property type="entry name" value="CELL DIVISION PROTEIN YTFB"/>
    <property type="match status" value="1"/>
</dbReference>
<keyword evidence="4" id="KW-0378">Hydrolase</keyword>
<keyword evidence="3" id="KW-0479">Metal-binding</keyword>